<comment type="caution">
    <text evidence="3">The sequence shown here is derived from an EMBL/GenBank/DDBJ whole genome shotgun (WGS) entry which is preliminary data.</text>
</comment>
<reference evidence="3 4" key="1">
    <citation type="journal article" date="2018" name="PLoS Genet.">
        <title>Population sequencing reveals clonal diversity and ancestral inbreeding in the grapevine cultivar Chardonnay.</title>
        <authorList>
            <person name="Roach M.J."/>
            <person name="Johnson D.L."/>
            <person name="Bohlmann J."/>
            <person name="van Vuuren H.J."/>
            <person name="Jones S.J."/>
            <person name="Pretorius I.S."/>
            <person name="Schmidt S.A."/>
            <person name="Borneman A.R."/>
        </authorList>
    </citation>
    <scope>NUCLEOTIDE SEQUENCE [LARGE SCALE GENOMIC DNA]</scope>
    <source>
        <strain evidence="4">cv. Chardonnay</strain>
        <tissue evidence="3">Leaf</tissue>
    </source>
</reference>
<feature type="domain" description="Retrovirus-related Pol polyprotein from transposon TNT 1-94-like beta-barrel" evidence="2">
    <location>
        <begin position="145"/>
        <end position="211"/>
    </location>
</feature>
<dbReference type="AlphaFoldDB" id="A0A438JG90"/>
<protein>
    <recommendedName>
        <fullName evidence="2">Retrovirus-related Pol polyprotein from transposon TNT 1-94-like beta-barrel domain-containing protein</fullName>
    </recommendedName>
</protein>
<evidence type="ECO:0000256" key="1">
    <source>
        <dbReference type="SAM" id="MobiDB-lite"/>
    </source>
</evidence>
<dbReference type="EMBL" id="QGNW01000043">
    <property type="protein sequence ID" value="RVX07978.1"/>
    <property type="molecule type" value="Genomic_DNA"/>
</dbReference>
<accession>A0A438JG90</accession>
<dbReference type="InterPro" id="IPR054722">
    <property type="entry name" value="PolX-like_BBD"/>
</dbReference>
<dbReference type="Proteomes" id="UP000288805">
    <property type="component" value="Unassembled WGS sequence"/>
</dbReference>
<sequence>MAVMSFLAGLPSKFEIAKSQILSNFEIGSLQEVFSRILCTEDTSSIQQTNNVLVAKGGNNDTGRKSNNRGGSKTSDSYNNDSSNIIANVPTASSTFSSYSDKTIMVSADEFAKFSQYQESLKISTPVTTLAEIGKTCLIFSSNKWVIDSGAIDHMTGNPKTFSSFRSHLAPSPVTIVDGSTSNVVDLMTKQIIGKGHVSDGLYILDAWYVVSTNVVFSEDTPFYSSPPNSKSEGNGENWLIYQVTIPSIPTDSSEQPHAVVDLLFAPAKPPIVQEYSRHQEIKDTCPALTSSLSDPPSDLDLPIGLRKGGVWESVSSQKISLWIEAESPSLVWNFFSQIVYAFPVSHKGIGRAKIFLGKTGKMEAKTCSTLMIPNVHLMKDDGDPFDNPERYKRLVGKLNYLIVTRPDIA</sequence>
<name>A0A438JG90_VITVI</name>
<proteinExistence type="predicted"/>
<feature type="region of interest" description="Disordered" evidence="1">
    <location>
        <begin position="53"/>
        <end position="82"/>
    </location>
</feature>
<organism evidence="3 4">
    <name type="scientific">Vitis vinifera</name>
    <name type="common">Grape</name>
    <dbReference type="NCBI Taxonomy" id="29760"/>
    <lineage>
        <taxon>Eukaryota</taxon>
        <taxon>Viridiplantae</taxon>
        <taxon>Streptophyta</taxon>
        <taxon>Embryophyta</taxon>
        <taxon>Tracheophyta</taxon>
        <taxon>Spermatophyta</taxon>
        <taxon>Magnoliopsida</taxon>
        <taxon>eudicotyledons</taxon>
        <taxon>Gunneridae</taxon>
        <taxon>Pentapetalae</taxon>
        <taxon>rosids</taxon>
        <taxon>Vitales</taxon>
        <taxon>Vitaceae</taxon>
        <taxon>Viteae</taxon>
        <taxon>Vitis</taxon>
    </lineage>
</organism>
<evidence type="ECO:0000313" key="4">
    <source>
        <dbReference type="Proteomes" id="UP000288805"/>
    </source>
</evidence>
<gene>
    <name evidence="3" type="ORF">CK203_014828</name>
</gene>
<dbReference type="Pfam" id="PF22936">
    <property type="entry name" value="Pol_BBD"/>
    <property type="match status" value="1"/>
</dbReference>
<evidence type="ECO:0000313" key="3">
    <source>
        <dbReference type="EMBL" id="RVX07978.1"/>
    </source>
</evidence>
<evidence type="ECO:0000259" key="2">
    <source>
        <dbReference type="Pfam" id="PF22936"/>
    </source>
</evidence>